<dbReference type="PANTHER" id="PTHR14889:SF3">
    <property type="entry name" value="TLR ADAPTER INTERACTING WITH SLC15A4 ON THE LYSOSOME"/>
    <property type="match status" value="1"/>
</dbReference>
<feature type="region of interest" description="Disordered" evidence="1">
    <location>
        <begin position="304"/>
        <end position="352"/>
    </location>
</feature>
<dbReference type="GO" id="GO:0034121">
    <property type="term" value="P:regulation of toll-like receptor signaling pathway"/>
    <property type="evidence" value="ECO:0007669"/>
    <property type="project" value="InterPro"/>
</dbReference>
<dbReference type="InterPro" id="IPR027869">
    <property type="entry name" value="TASL"/>
</dbReference>
<dbReference type="Pfam" id="PF15133">
    <property type="entry name" value="TASL"/>
    <property type="match status" value="1"/>
</dbReference>
<dbReference type="EMBL" id="JANIIK010000038">
    <property type="protein sequence ID" value="KAJ3610367.1"/>
    <property type="molecule type" value="Genomic_DNA"/>
</dbReference>
<accession>A0A9Q0ETK7</accession>
<gene>
    <name evidence="2" type="ORF">NHX12_022459</name>
</gene>
<comment type="caution">
    <text evidence="2">The sequence shown here is derived from an EMBL/GenBank/DDBJ whole genome shotgun (WGS) entry which is preliminary data.</text>
</comment>
<evidence type="ECO:0000313" key="3">
    <source>
        <dbReference type="Proteomes" id="UP001148018"/>
    </source>
</evidence>
<organism evidence="2 3">
    <name type="scientific">Muraenolepis orangiensis</name>
    <name type="common">Patagonian moray cod</name>
    <dbReference type="NCBI Taxonomy" id="630683"/>
    <lineage>
        <taxon>Eukaryota</taxon>
        <taxon>Metazoa</taxon>
        <taxon>Chordata</taxon>
        <taxon>Craniata</taxon>
        <taxon>Vertebrata</taxon>
        <taxon>Euteleostomi</taxon>
        <taxon>Actinopterygii</taxon>
        <taxon>Neopterygii</taxon>
        <taxon>Teleostei</taxon>
        <taxon>Neoteleostei</taxon>
        <taxon>Acanthomorphata</taxon>
        <taxon>Zeiogadaria</taxon>
        <taxon>Gadariae</taxon>
        <taxon>Gadiformes</taxon>
        <taxon>Muraenolepidoidei</taxon>
        <taxon>Muraenolepididae</taxon>
        <taxon>Muraenolepis</taxon>
    </lineage>
</organism>
<proteinExistence type="predicted"/>
<keyword evidence="3" id="KW-1185">Reference proteome</keyword>
<feature type="compositionally biased region" description="Polar residues" evidence="1">
    <location>
        <begin position="336"/>
        <end position="346"/>
    </location>
</feature>
<dbReference type="AlphaFoldDB" id="A0A9Q0ETK7"/>
<dbReference type="Proteomes" id="UP001148018">
    <property type="component" value="Unassembled WGS sequence"/>
</dbReference>
<dbReference type="OrthoDB" id="9892060at2759"/>
<dbReference type="GO" id="GO:0035751">
    <property type="term" value="P:regulation of lysosomal lumen pH"/>
    <property type="evidence" value="ECO:0007669"/>
    <property type="project" value="TreeGrafter"/>
</dbReference>
<dbReference type="PANTHER" id="PTHR14889">
    <property type="entry name" value="RCG36411"/>
    <property type="match status" value="1"/>
</dbReference>
<protein>
    <submittedName>
        <fullName evidence="2">Uncharacterized protein</fullName>
    </submittedName>
</protein>
<evidence type="ECO:0000313" key="2">
    <source>
        <dbReference type="EMBL" id="KAJ3610367.1"/>
    </source>
</evidence>
<sequence>MACGPVEEAASTAPGRVPRGAQRSAAACVVPTSKGRSSKVTRGDAPGKTLRSKDRSSQLNPTLIQKPRLFGGSSLKRNPPPVWGRGPGRAHASPEVEIPGPEISGGDGPFLVHSSCQSICENYSDLLIRGDQVLPLSSDGAGERLMCADTNAAGPFLHSCDVLPAGEDSLPEQSSRAGHLLPRRAGSHRWRQGSGCDRSVLFHGREGPFTNSFLNCYLEQKLLDLYQQYMLENMARDQAAGDPAGGDPAPPCPLLASELILTSLDQITLRVSRDHRLEAGLAKDMVISCLLRVASDMQSGEISTPVLQFSEDPPTPRTPAEAGGEEEEPAKDAANPLNSPETSAIQRTCDRS</sequence>
<reference evidence="2" key="1">
    <citation type="submission" date="2022-07" db="EMBL/GenBank/DDBJ databases">
        <title>Chromosome-level genome of Muraenolepis orangiensis.</title>
        <authorList>
            <person name="Kim J."/>
        </authorList>
    </citation>
    <scope>NUCLEOTIDE SEQUENCE</scope>
    <source>
        <strain evidence="2">KU_S4_2022</strain>
        <tissue evidence="2">Muscle</tissue>
    </source>
</reference>
<name>A0A9Q0ETK7_9TELE</name>
<evidence type="ECO:0000256" key="1">
    <source>
        <dbReference type="SAM" id="MobiDB-lite"/>
    </source>
</evidence>
<feature type="region of interest" description="Disordered" evidence="1">
    <location>
        <begin position="1"/>
        <end position="104"/>
    </location>
</feature>